<evidence type="ECO:0000313" key="3">
    <source>
        <dbReference type="EMBL" id="NID05653.1"/>
    </source>
</evidence>
<dbReference type="InterPro" id="IPR012338">
    <property type="entry name" value="Beta-lactam/transpept-like"/>
</dbReference>
<dbReference type="PANTHER" id="PTHR46825">
    <property type="entry name" value="D-ALANYL-D-ALANINE-CARBOXYPEPTIDASE/ENDOPEPTIDASE AMPH"/>
    <property type="match status" value="1"/>
</dbReference>
<protein>
    <submittedName>
        <fullName evidence="3">Beta-lactamase family protein</fullName>
    </submittedName>
</protein>
<name>A0ABX0Q8Y4_9GAMM</name>
<dbReference type="EMBL" id="JAAQQR010000005">
    <property type="protein sequence ID" value="NID05653.1"/>
    <property type="molecule type" value="Genomic_DNA"/>
</dbReference>
<comment type="caution">
    <text evidence="3">The sequence shown here is derived from an EMBL/GenBank/DDBJ whole genome shotgun (WGS) entry which is preliminary data.</text>
</comment>
<dbReference type="PANTHER" id="PTHR46825:SF9">
    <property type="entry name" value="BETA-LACTAMASE-RELATED DOMAIN-CONTAINING PROTEIN"/>
    <property type="match status" value="1"/>
</dbReference>
<keyword evidence="1" id="KW-0732">Signal</keyword>
<sequence length="449" mass="46665">MKKGLAAIIAMAWIAVVSASGVTDWTSKADAIVDSIPADGPGACVAVMKGGRLIYSASRGLSSVELNVALAPASRFRIGSLTKTVTAAAILKLQADGRLALDDSIAKWLPGFPGSAGITVHELLNHTSGVSDAWDAPLAEPLDTAHRLALIGKAGTDFPPGTDWRYSNSGYMVLGAILEKITGLSWSNAERKLVLEPLGIDAIGFHDDATVVPGMASGYSTTAADVVAKPPLYSITGPGAAGALDSDAGSVAMLLHRLATGPAPWPAIFRSMATGARLGPHELPYGLGTIPGDLHGVAIVEHSGGIEGYSAYYVYAPGQDVAVAVLENSDAPKVAARSLARRIAALALGVPYRTFEPAAWKPEAINALAGAYVIDGDSRHVIAVRNGVPWIRRDTGPEKRLVPSAGNVLIYANDGTDFIEPVLNERGAVIALKFHADGQPSARVEKRVP</sequence>
<dbReference type="Proteomes" id="UP001429601">
    <property type="component" value="Unassembled WGS sequence"/>
</dbReference>
<dbReference type="Gene3D" id="3.40.710.10">
    <property type="entry name" value="DD-peptidase/beta-lactamase superfamily"/>
    <property type="match status" value="1"/>
</dbReference>
<proteinExistence type="predicted"/>
<dbReference type="InterPro" id="IPR050491">
    <property type="entry name" value="AmpC-like"/>
</dbReference>
<dbReference type="Pfam" id="PF00144">
    <property type="entry name" value="Beta-lactamase"/>
    <property type="match status" value="1"/>
</dbReference>
<feature type="signal peptide" evidence="1">
    <location>
        <begin position="1"/>
        <end position="19"/>
    </location>
</feature>
<organism evidence="3 4">
    <name type="scientific">Luteibacter jiangsuensis</name>
    <dbReference type="NCBI Taxonomy" id="637577"/>
    <lineage>
        <taxon>Bacteria</taxon>
        <taxon>Pseudomonadati</taxon>
        <taxon>Pseudomonadota</taxon>
        <taxon>Gammaproteobacteria</taxon>
        <taxon>Lysobacterales</taxon>
        <taxon>Rhodanobacteraceae</taxon>
        <taxon>Luteibacter</taxon>
    </lineage>
</organism>
<feature type="domain" description="Beta-lactamase-related" evidence="2">
    <location>
        <begin position="31"/>
        <end position="347"/>
    </location>
</feature>
<feature type="chain" id="PRO_5047071968" evidence="1">
    <location>
        <begin position="20"/>
        <end position="449"/>
    </location>
</feature>
<keyword evidence="4" id="KW-1185">Reference proteome</keyword>
<evidence type="ECO:0000256" key="1">
    <source>
        <dbReference type="SAM" id="SignalP"/>
    </source>
</evidence>
<accession>A0ABX0Q8Y4</accession>
<evidence type="ECO:0000313" key="4">
    <source>
        <dbReference type="Proteomes" id="UP001429601"/>
    </source>
</evidence>
<evidence type="ECO:0000259" key="2">
    <source>
        <dbReference type="Pfam" id="PF00144"/>
    </source>
</evidence>
<dbReference type="InterPro" id="IPR001466">
    <property type="entry name" value="Beta-lactam-related"/>
</dbReference>
<dbReference type="RefSeq" id="WP_167126659.1">
    <property type="nucleotide sequence ID" value="NZ_JAAQQR010000005.1"/>
</dbReference>
<gene>
    <name evidence="3" type="ORF">HBF26_12200</name>
</gene>
<dbReference type="SUPFAM" id="SSF56601">
    <property type="entry name" value="beta-lactamase/transpeptidase-like"/>
    <property type="match status" value="1"/>
</dbReference>
<reference evidence="3 4" key="1">
    <citation type="journal article" date="2011" name="Curr. Microbiol.">
        <title>Luteibacter jiangsuensis sp. nov.: a methamidophos-degrading bacterium isolated from a methamidophos-manufacturing factory.</title>
        <authorList>
            <person name="Wang L."/>
            <person name="Wang G.L."/>
            <person name="Li S.P."/>
            <person name="Jiang J.D."/>
        </authorList>
    </citation>
    <scope>NUCLEOTIDE SEQUENCE [LARGE SCALE GENOMIC DNA]</scope>
    <source>
        <strain evidence="3 4">CGMCC 1.10133</strain>
    </source>
</reference>